<reference evidence="2 3" key="1">
    <citation type="submission" date="2020-05" db="EMBL/GenBank/DDBJ databases">
        <title>The draft genome sequence of Maribacter arenosus CAU 1321.</title>
        <authorList>
            <person name="Mu L."/>
        </authorList>
    </citation>
    <scope>NUCLEOTIDE SEQUENCE [LARGE SCALE GENOMIC DNA]</scope>
    <source>
        <strain evidence="2 3">CAU 1321</strain>
    </source>
</reference>
<dbReference type="Pfam" id="PF20240">
    <property type="entry name" value="DUF6597"/>
    <property type="match status" value="1"/>
</dbReference>
<name>A0ABR7VCR3_9FLAO</name>
<dbReference type="InterPro" id="IPR046532">
    <property type="entry name" value="DUF6597"/>
</dbReference>
<gene>
    <name evidence="2" type="ORF">HPE63_04630</name>
</gene>
<organism evidence="2 3">
    <name type="scientific">Maribacter arenosus</name>
    <dbReference type="NCBI Taxonomy" id="1854708"/>
    <lineage>
        <taxon>Bacteria</taxon>
        <taxon>Pseudomonadati</taxon>
        <taxon>Bacteroidota</taxon>
        <taxon>Flavobacteriia</taxon>
        <taxon>Flavobacteriales</taxon>
        <taxon>Flavobacteriaceae</taxon>
        <taxon>Maribacter</taxon>
    </lineage>
</organism>
<protein>
    <recommendedName>
        <fullName evidence="1">DUF6597 domain-containing protein</fullName>
    </recommendedName>
</protein>
<evidence type="ECO:0000313" key="2">
    <source>
        <dbReference type="EMBL" id="MBD0849947.1"/>
    </source>
</evidence>
<feature type="domain" description="DUF6597" evidence="1">
    <location>
        <begin position="6"/>
        <end position="115"/>
    </location>
</feature>
<keyword evidence="3" id="KW-1185">Reference proteome</keyword>
<dbReference type="RefSeq" id="WP_188313044.1">
    <property type="nucleotide sequence ID" value="NZ_JABTCG010000001.1"/>
</dbReference>
<dbReference type="Proteomes" id="UP000598350">
    <property type="component" value="Unassembled WGS sequence"/>
</dbReference>
<evidence type="ECO:0000313" key="3">
    <source>
        <dbReference type="Proteomes" id="UP000598350"/>
    </source>
</evidence>
<comment type="caution">
    <text evidence="2">The sequence shown here is derived from an EMBL/GenBank/DDBJ whole genome shotgun (WGS) entry which is preliminary data.</text>
</comment>
<proteinExistence type="predicted"/>
<accession>A0ABR7VCR3</accession>
<evidence type="ECO:0000259" key="1">
    <source>
        <dbReference type="Pfam" id="PF20240"/>
    </source>
</evidence>
<dbReference type="EMBL" id="JABTCG010000001">
    <property type="protein sequence ID" value="MBD0849947.1"/>
    <property type="molecule type" value="Genomic_DNA"/>
</dbReference>
<sequence>MITKIHIPNYPLNQFIDHFFYYTGFNPEHSVDRFLPDGEVQLIFDLTDYPKYIYDNETLKEIQSCQNVWFSGFRTEPITIPSGKESEMLIVQFKKGKAFPFLSEPMQNLTNYVVDAELVLKSEILNIRERLLESKTNEKNFKYLKKTYCNVT</sequence>